<keyword evidence="2" id="KW-1185">Reference proteome</keyword>
<gene>
    <name evidence="1" type="ORF">BDN70DRAFT_688057</name>
</gene>
<protein>
    <submittedName>
        <fullName evidence="1">Uncharacterized protein</fullName>
    </submittedName>
</protein>
<comment type="caution">
    <text evidence="1">The sequence shown here is derived from an EMBL/GenBank/DDBJ whole genome shotgun (WGS) entry which is preliminary data.</text>
</comment>
<dbReference type="AlphaFoldDB" id="A0A9P5Z292"/>
<proteinExistence type="predicted"/>
<name>A0A9P5Z292_9AGAR</name>
<evidence type="ECO:0000313" key="2">
    <source>
        <dbReference type="Proteomes" id="UP000807469"/>
    </source>
</evidence>
<dbReference type="OrthoDB" id="3227112at2759"/>
<dbReference type="Proteomes" id="UP000807469">
    <property type="component" value="Unassembled WGS sequence"/>
</dbReference>
<evidence type="ECO:0000313" key="1">
    <source>
        <dbReference type="EMBL" id="KAF9479516.1"/>
    </source>
</evidence>
<dbReference type="EMBL" id="MU155211">
    <property type="protein sequence ID" value="KAF9479516.1"/>
    <property type="molecule type" value="Genomic_DNA"/>
</dbReference>
<sequence>MSITPLQSLCRCQLTTPSTAQSSPRWPTDKVAGGFTFNNATCVAWASRIHQVTLNPEVLNDYTKAFSIVMYKVEHEPFNEHFEMLGRTRYQEYMIITRMKPFKGWEGMDSTLIPQFKEGRREAFIRTLLEAEGVTDYEFKTIVYTSDQQETENAERAFQEQSLEFLRTE</sequence>
<organism evidence="1 2">
    <name type="scientific">Pholiota conissans</name>
    <dbReference type="NCBI Taxonomy" id="109636"/>
    <lineage>
        <taxon>Eukaryota</taxon>
        <taxon>Fungi</taxon>
        <taxon>Dikarya</taxon>
        <taxon>Basidiomycota</taxon>
        <taxon>Agaricomycotina</taxon>
        <taxon>Agaricomycetes</taxon>
        <taxon>Agaricomycetidae</taxon>
        <taxon>Agaricales</taxon>
        <taxon>Agaricineae</taxon>
        <taxon>Strophariaceae</taxon>
        <taxon>Pholiota</taxon>
    </lineage>
</organism>
<reference evidence="1" key="1">
    <citation type="submission" date="2020-11" db="EMBL/GenBank/DDBJ databases">
        <authorList>
            <consortium name="DOE Joint Genome Institute"/>
            <person name="Ahrendt S."/>
            <person name="Riley R."/>
            <person name="Andreopoulos W."/>
            <person name="Labutti K."/>
            <person name="Pangilinan J."/>
            <person name="Ruiz-Duenas F.J."/>
            <person name="Barrasa J.M."/>
            <person name="Sanchez-Garcia M."/>
            <person name="Camarero S."/>
            <person name="Miyauchi S."/>
            <person name="Serrano A."/>
            <person name="Linde D."/>
            <person name="Babiker R."/>
            <person name="Drula E."/>
            <person name="Ayuso-Fernandez I."/>
            <person name="Pacheco R."/>
            <person name="Padilla G."/>
            <person name="Ferreira P."/>
            <person name="Barriuso J."/>
            <person name="Kellner H."/>
            <person name="Castanera R."/>
            <person name="Alfaro M."/>
            <person name="Ramirez L."/>
            <person name="Pisabarro A.G."/>
            <person name="Kuo A."/>
            <person name="Tritt A."/>
            <person name="Lipzen A."/>
            <person name="He G."/>
            <person name="Yan M."/>
            <person name="Ng V."/>
            <person name="Cullen D."/>
            <person name="Martin F."/>
            <person name="Rosso M.-N."/>
            <person name="Henrissat B."/>
            <person name="Hibbett D."/>
            <person name="Martinez A.T."/>
            <person name="Grigoriev I.V."/>
        </authorList>
    </citation>
    <scope>NUCLEOTIDE SEQUENCE</scope>
    <source>
        <strain evidence="1">CIRM-BRFM 674</strain>
    </source>
</reference>
<accession>A0A9P5Z292</accession>